<accession>A0A133VR46</accession>
<protein>
    <submittedName>
        <fullName evidence="1">Uncharacterized protein</fullName>
    </submittedName>
</protein>
<comment type="caution">
    <text evidence="1">The sequence shown here is derived from an EMBL/GenBank/DDBJ whole genome shotgun (WGS) entry which is preliminary data.</text>
</comment>
<evidence type="ECO:0000313" key="1">
    <source>
        <dbReference type="EMBL" id="KXB08887.1"/>
    </source>
</evidence>
<proteinExistence type="predicted"/>
<name>A0A133VR46_9EURY</name>
<dbReference type="AlphaFoldDB" id="A0A133VR46"/>
<evidence type="ECO:0000313" key="2">
    <source>
        <dbReference type="Proteomes" id="UP000070248"/>
    </source>
</evidence>
<reference evidence="1 2" key="1">
    <citation type="journal article" date="2016" name="Sci. Rep.">
        <title>Metabolic traits of an uncultured archaeal lineage -MSBL1- from brine pools of the Red Sea.</title>
        <authorList>
            <person name="Mwirichia R."/>
            <person name="Alam I."/>
            <person name="Rashid M."/>
            <person name="Vinu M."/>
            <person name="Ba-Alawi W."/>
            <person name="Anthony Kamau A."/>
            <person name="Kamanda Ngugi D."/>
            <person name="Goker M."/>
            <person name="Klenk H.P."/>
            <person name="Bajic V."/>
            <person name="Stingl U."/>
        </authorList>
    </citation>
    <scope>NUCLEOTIDE SEQUENCE [LARGE SCALE GENOMIC DNA]</scope>
    <source>
        <strain evidence="1">SCGC-AAA385M02</strain>
    </source>
</reference>
<gene>
    <name evidence="1" type="ORF">AKJ59_00315</name>
</gene>
<sequence length="161" mass="19053">MKLYIPHLSIYNNHPRQFTIQPFANYKETNLYSSNGMFQIVHDNKTNNTNIRKVHIVDKPKEEITLPMNQFTKLKHITGDKNQGLLDKSEKTLEETYFQLPMDYVKEVSTIIKFHLREKALVELVFVMDEHVVKDIYFELKESIHSYSIMEDVVSFLSQLN</sequence>
<dbReference type="EMBL" id="LHYL01000003">
    <property type="protein sequence ID" value="KXB08887.1"/>
    <property type="molecule type" value="Genomic_DNA"/>
</dbReference>
<dbReference type="Proteomes" id="UP000070248">
    <property type="component" value="Unassembled WGS sequence"/>
</dbReference>
<organism evidence="1 2">
    <name type="scientific">candidate division MSBL1 archaeon SCGC-AAA385M02</name>
    <dbReference type="NCBI Taxonomy" id="1698287"/>
    <lineage>
        <taxon>Archaea</taxon>
        <taxon>Methanobacteriati</taxon>
        <taxon>Methanobacteriota</taxon>
        <taxon>candidate division MSBL1</taxon>
    </lineage>
</organism>
<keyword evidence="2" id="KW-1185">Reference proteome</keyword>